<accession>A0ABN3YFD3</accession>
<feature type="signal peptide" evidence="1">
    <location>
        <begin position="1"/>
        <end position="29"/>
    </location>
</feature>
<proteinExistence type="predicted"/>
<protein>
    <recommendedName>
        <fullName evidence="4">Polyketide cyclase</fullName>
    </recommendedName>
</protein>
<organism evidence="2 3">
    <name type="scientific">Streptosporangium longisporum</name>
    <dbReference type="NCBI Taxonomy" id="46187"/>
    <lineage>
        <taxon>Bacteria</taxon>
        <taxon>Bacillati</taxon>
        <taxon>Actinomycetota</taxon>
        <taxon>Actinomycetes</taxon>
        <taxon>Streptosporangiales</taxon>
        <taxon>Streptosporangiaceae</taxon>
        <taxon>Streptosporangium</taxon>
    </lineage>
</organism>
<keyword evidence="3" id="KW-1185">Reference proteome</keyword>
<evidence type="ECO:0000313" key="3">
    <source>
        <dbReference type="Proteomes" id="UP001499930"/>
    </source>
</evidence>
<evidence type="ECO:0000256" key="1">
    <source>
        <dbReference type="SAM" id="SignalP"/>
    </source>
</evidence>
<dbReference type="RefSeq" id="WP_344900824.1">
    <property type="nucleotide sequence ID" value="NZ_BAAAWD010000015.1"/>
</dbReference>
<dbReference type="SUPFAM" id="SSF55961">
    <property type="entry name" value="Bet v1-like"/>
    <property type="match status" value="1"/>
</dbReference>
<dbReference type="EMBL" id="BAAAWD010000015">
    <property type="protein sequence ID" value="GAA3024587.1"/>
    <property type="molecule type" value="Genomic_DNA"/>
</dbReference>
<evidence type="ECO:0008006" key="4">
    <source>
        <dbReference type="Google" id="ProtNLM"/>
    </source>
</evidence>
<gene>
    <name evidence="2" type="ORF">GCM10017559_57670</name>
</gene>
<name>A0ABN3YFD3_9ACTN</name>
<dbReference type="InterPro" id="IPR023393">
    <property type="entry name" value="START-like_dom_sf"/>
</dbReference>
<evidence type="ECO:0000313" key="2">
    <source>
        <dbReference type="EMBL" id="GAA3024587.1"/>
    </source>
</evidence>
<dbReference type="CDD" id="cd07812">
    <property type="entry name" value="SRPBCC"/>
    <property type="match status" value="1"/>
</dbReference>
<sequence>MTTFPRRLAASLPVALLLLLALLPAPARAESDPLVAARWQVAWDTYRFYECLTAPLPVTGRSRAERDISIEIDAPVQHVFDVYSDIENHLGIHPFLRRVVTHRDRTENGVRLVDLTAVEDVPVAGVPVTSETHAQQRLHRDALFYETDTWTLPNVVTHQRIVFEDLGQGRTRVTEHLVFEASVLLIDFTVTNGVSSHQRTQAGLKEAIESGEL</sequence>
<comment type="caution">
    <text evidence="2">The sequence shown here is derived from an EMBL/GenBank/DDBJ whole genome shotgun (WGS) entry which is preliminary data.</text>
</comment>
<reference evidence="2 3" key="1">
    <citation type="journal article" date="2019" name="Int. J. Syst. Evol. Microbiol.">
        <title>The Global Catalogue of Microorganisms (GCM) 10K type strain sequencing project: providing services to taxonomists for standard genome sequencing and annotation.</title>
        <authorList>
            <consortium name="The Broad Institute Genomics Platform"/>
            <consortium name="The Broad Institute Genome Sequencing Center for Infectious Disease"/>
            <person name="Wu L."/>
            <person name="Ma J."/>
        </authorList>
    </citation>
    <scope>NUCLEOTIDE SEQUENCE [LARGE SCALE GENOMIC DNA]</scope>
    <source>
        <strain evidence="2 3">JCM 3106</strain>
    </source>
</reference>
<dbReference type="Gene3D" id="3.30.530.20">
    <property type="match status" value="1"/>
</dbReference>
<feature type="chain" id="PRO_5046531490" description="Polyketide cyclase" evidence="1">
    <location>
        <begin position="30"/>
        <end position="213"/>
    </location>
</feature>
<keyword evidence="1" id="KW-0732">Signal</keyword>
<dbReference type="InterPro" id="IPR019587">
    <property type="entry name" value="Polyketide_cyclase/dehydratase"/>
</dbReference>
<dbReference type="Pfam" id="PF10604">
    <property type="entry name" value="Polyketide_cyc2"/>
    <property type="match status" value="1"/>
</dbReference>
<dbReference type="Proteomes" id="UP001499930">
    <property type="component" value="Unassembled WGS sequence"/>
</dbReference>